<evidence type="ECO:0000256" key="1">
    <source>
        <dbReference type="ARBA" id="ARBA00004613"/>
    </source>
</evidence>
<evidence type="ECO:0000313" key="10">
    <source>
        <dbReference type="Proteomes" id="UP000694569"/>
    </source>
</evidence>
<dbReference type="Proteomes" id="UP000694569">
    <property type="component" value="Unplaced"/>
</dbReference>
<feature type="region of interest" description="Disordered" evidence="7">
    <location>
        <begin position="29"/>
        <end position="55"/>
    </location>
</feature>
<dbReference type="GO" id="GO:0007267">
    <property type="term" value="P:cell-cell signaling"/>
    <property type="evidence" value="ECO:0007669"/>
    <property type="project" value="TreeGrafter"/>
</dbReference>
<comment type="similarity">
    <text evidence="2">Belongs to the fibroblast growth factor-binding protein family.</text>
</comment>
<name>A0A8C5LLA1_9ANUR</name>
<keyword evidence="4" id="KW-0732">Signal</keyword>
<gene>
    <name evidence="9" type="primary">FGFBP1</name>
</gene>
<evidence type="ECO:0000256" key="5">
    <source>
        <dbReference type="ARBA" id="ARBA00023157"/>
    </source>
</evidence>
<organism evidence="9 10">
    <name type="scientific">Leptobrachium leishanense</name>
    <name type="common">Leishan spiny toad</name>
    <dbReference type="NCBI Taxonomy" id="445787"/>
    <lineage>
        <taxon>Eukaryota</taxon>
        <taxon>Metazoa</taxon>
        <taxon>Chordata</taxon>
        <taxon>Craniata</taxon>
        <taxon>Vertebrata</taxon>
        <taxon>Euteleostomi</taxon>
        <taxon>Amphibia</taxon>
        <taxon>Batrachia</taxon>
        <taxon>Anura</taxon>
        <taxon>Pelobatoidea</taxon>
        <taxon>Megophryidae</taxon>
        <taxon>Leptobrachium</taxon>
    </lineage>
</organism>
<dbReference type="PANTHER" id="PTHR15258">
    <property type="entry name" value="FGF BINDING PROTEIN-RELATED"/>
    <property type="match status" value="1"/>
</dbReference>
<dbReference type="OrthoDB" id="8875908at2759"/>
<dbReference type="AlphaFoldDB" id="A0A8C5LLA1"/>
<dbReference type="GO" id="GO:0005576">
    <property type="term" value="C:extracellular region"/>
    <property type="evidence" value="ECO:0007669"/>
    <property type="project" value="UniProtKB-SubCell"/>
</dbReference>
<keyword evidence="6" id="KW-0340">Growth factor binding</keyword>
<dbReference type="PANTHER" id="PTHR15258:SF2">
    <property type="entry name" value="FIBROBLAST GROWTH FACTOR-BINDING PROTEIN 1"/>
    <property type="match status" value="1"/>
</dbReference>
<evidence type="ECO:0000256" key="4">
    <source>
        <dbReference type="ARBA" id="ARBA00022729"/>
    </source>
</evidence>
<sequence>MESSIVYIYFFILILSCLLLQAKEGGGRQRADKQDGAVPDNKGSRPKGGNSSLQGKFVSKDKAECVWSVTGTETVTLNVQCSKGETQLSCSFGGSPSTCPQYRENQKNYWKQITRALRKQKNICMDTKAVLKSKECKKGLKEAHLSYVISPPLVAEDKGNSHGDLNTPVHVNVPGDNTECVEDVDVAEKRRIAEEYCGSSWSSLCSFFISMLESKSC</sequence>
<dbReference type="GO" id="GO:0019838">
    <property type="term" value="F:growth factor binding"/>
    <property type="evidence" value="ECO:0007669"/>
    <property type="project" value="UniProtKB-KW"/>
</dbReference>
<evidence type="ECO:0000256" key="6">
    <source>
        <dbReference type="ARBA" id="ARBA00023183"/>
    </source>
</evidence>
<accession>A0A8C5LLA1</accession>
<keyword evidence="10" id="KW-1185">Reference proteome</keyword>
<keyword evidence="8" id="KW-1133">Transmembrane helix</keyword>
<keyword evidence="5" id="KW-1015">Disulfide bond</keyword>
<evidence type="ECO:0000256" key="7">
    <source>
        <dbReference type="SAM" id="MobiDB-lite"/>
    </source>
</evidence>
<dbReference type="InterPro" id="IPR010510">
    <property type="entry name" value="FGF1-bd"/>
</dbReference>
<dbReference type="Ensembl" id="ENSLLET00000002020.1">
    <property type="protein sequence ID" value="ENSLLEP00000001936.1"/>
    <property type="gene ID" value="ENSLLEG00000001245.1"/>
</dbReference>
<evidence type="ECO:0000256" key="2">
    <source>
        <dbReference type="ARBA" id="ARBA00008326"/>
    </source>
</evidence>
<protein>
    <submittedName>
        <fullName evidence="9">Fibroblast growth factor binding protein 1</fullName>
    </submittedName>
</protein>
<keyword evidence="3" id="KW-0964">Secreted</keyword>
<reference evidence="9" key="2">
    <citation type="submission" date="2025-09" db="UniProtKB">
        <authorList>
            <consortium name="Ensembl"/>
        </authorList>
    </citation>
    <scope>IDENTIFICATION</scope>
</reference>
<reference evidence="9" key="1">
    <citation type="submission" date="2025-08" db="UniProtKB">
        <authorList>
            <consortium name="Ensembl"/>
        </authorList>
    </citation>
    <scope>IDENTIFICATION</scope>
</reference>
<dbReference type="Pfam" id="PF06473">
    <property type="entry name" value="FGF-BP1"/>
    <property type="match status" value="2"/>
</dbReference>
<proteinExistence type="inferred from homology"/>
<keyword evidence="8" id="KW-0812">Transmembrane</keyword>
<evidence type="ECO:0000256" key="3">
    <source>
        <dbReference type="ARBA" id="ARBA00022525"/>
    </source>
</evidence>
<evidence type="ECO:0000256" key="8">
    <source>
        <dbReference type="SAM" id="Phobius"/>
    </source>
</evidence>
<keyword evidence="8" id="KW-0472">Membrane</keyword>
<dbReference type="GeneTree" id="ENSGT00940000154372"/>
<evidence type="ECO:0000313" key="9">
    <source>
        <dbReference type="Ensembl" id="ENSLLEP00000001936.1"/>
    </source>
</evidence>
<feature type="transmembrane region" description="Helical" evidence="8">
    <location>
        <begin position="6"/>
        <end position="22"/>
    </location>
</feature>
<comment type="subcellular location">
    <subcellularLocation>
        <location evidence="1">Secreted</location>
    </subcellularLocation>
</comment>